<sequence>MEGDLDFKYTGRKTRRQESNVNASRCRVVAFANLVIIGGRALNLFAILDIADLNLAFHALYYNRLRYIFCDNMSWIFYIAGLVSS</sequence>
<accession>A0ACC4B306</accession>
<protein>
    <submittedName>
        <fullName evidence="1">Uncharacterized protein</fullName>
    </submittedName>
</protein>
<evidence type="ECO:0000313" key="1">
    <source>
        <dbReference type="EMBL" id="KAL3572953.1"/>
    </source>
</evidence>
<reference evidence="1 2" key="1">
    <citation type="journal article" date="2024" name="Plant Biotechnol. J.">
        <title>Genome and CRISPR/Cas9 system of a widespread forest tree (Populus alba) in the world.</title>
        <authorList>
            <person name="Liu Y.J."/>
            <person name="Jiang P.F."/>
            <person name="Han X.M."/>
            <person name="Li X.Y."/>
            <person name="Wang H.M."/>
            <person name="Wang Y.J."/>
            <person name="Wang X.X."/>
            <person name="Zeng Q.Y."/>
        </authorList>
    </citation>
    <scope>NUCLEOTIDE SEQUENCE [LARGE SCALE GENOMIC DNA]</scope>
    <source>
        <strain evidence="2">cv. PAL-ZL1</strain>
    </source>
</reference>
<organism evidence="1 2">
    <name type="scientific">Populus alba</name>
    <name type="common">White poplar</name>
    <dbReference type="NCBI Taxonomy" id="43335"/>
    <lineage>
        <taxon>Eukaryota</taxon>
        <taxon>Viridiplantae</taxon>
        <taxon>Streptophyta</taxon>
        <taxon>Embryophyta</taxon>
        <taxon>Tracheophyta</taxon>
        <taxon>Spermatophyta</taxon>
        <taxon>Magnoliopsida</taxon>
        <taxon>eudicotyledons</taxon>
        <taxon>Gunneridae</taxon>
        <taxon>Pentapetalae</taxon>
        <taxon>rosids</taxon>
        <taxon>fabids</taxon>
        <taxon>Malpighiales</taxon>
        <taxon>Salicaceae</taxon>
        <taxon>Saliceae</taxon>
        <taxon>Populus</taxon>
    </lineage>
</organism>
<name>A0ACC4B306_POPAL</name>
<evidence type="ECO:0000313" key="2">
    <source>
        <dbReference type="Proteomes" id="UP000309997"/>
    </source>
</evidence>
<keyword evidence="2" id="KW-1185">Reference proteome</keyword>
<gene>
    <name evidence="1" type="ORF">D5086_026857</name>
</gene>
<proteinExistence type="predicted"/>
<dbReference type="Proteomes" id="UP000309997">
    <property type="component" value="Unassembled WGS sequence"/>
</dbReference>
<dbReference type="EMBL" id="RCHU02000014">
    <property type="protein sequence ID" value="KAL3572953.1"/>
    <property type="molecule type" value="Genomic_DNA"/>
</dbReference>
<comment type="caution">
    <text evidence="1">The sequence shown here is derived from an EMBL/GenBank/DDBJ whole genome shotgun (WGS) entry which is preliminary data.</text>
</comment>